<gene>
    <name evidence="1" type="ORF">C0081_02235</name>
</gene>
<protein>
    <submittedName>
        <fullName evidence="1">Uncharacterized protein</fullName>
    </submittedName>
</protein>
<comment type="caution">
    <text evidence="1">The sequence shown here is derived from an EMBL/GenBank/DDBJ whole genome shotgun (WGS) entry which is preliminary data.</text>
</comment>
<sequence>MPTIVRPHGRATNLLVKKQADFDTPATGDYVSTLFYSESLAETEGKVDDPVLGVARINNRDQSEKAPDLRKHEGGLTVPMDVNHLGLWLTGLFGDPTSTGAGPYSHVFKSGAESLPYLTLEFEKRAGAVFFQHVGVLLSQLSLSASREGGYKQVELQAMGRNENKLAASGGGSPATQMDRVPMPNFNGALKVDTVEVGSVTAVSFNYNNNPTANDEINGTKYSSGYDLTETATCDGDLTVRYVDESFYDKAEAGTAHSMELIFQISATSSLSFLMPAVRFEKGPIAPIAGPGGMQASVSWYAEQTGSDPMVTATLKNEIESYAL</sequence>
<dbReference type="OrthoDB" id="1680496at2"/>
<dbReference type="AlphaFoldDB" id="A0A2N5XX37"/>
<proteinExistence type="predicted"/>
<dbReference type="Proteomes" id="UP000234881">
    <property type="component" value="Unassembled WGS sequence"/>
</dbReference>
<evidence type="ECO:0000313" key="1">
    <source>
        <dbReference type="EMBL" id="PLW79071.1"/>
    </source>
</evidence>
<evidence type="ECO:0000313" key="2">
    <source>
        <dbReference type="Proteomes" id="UP000234881"/>
    </source>
</evidence>
<organism evidence="1 2">
    <name type="scientific">Cohaesibacter celericrescens</name>
    <dbReference type="NCBI Taxonomy" id="2067669"/>
    <lineage>
        <taxon>Bacteria</taxon>
        <taxon>Pseudomonadati</taxon>
        <taxon>Pseudomonadota</taxon>
        <taxon>Alphaproteobacteria</taxon>
        <taxon>Hyphomicrobiales</taxon>
        <taxon>Cohaesibacteraceae</taxon>
    </lineage>
</organism>
<dbReference type="InterPro" id="IPR044000">
    <property type="entry name" value="Phage_tube_2"/>
</dbReference>
<dbReference type="EMBL" id="PKUQ01000001">
    <property type="protein sequence ID" value="PLW79071.1"/>
    <property type="molecule type" value="Genomic_DNA"/>
</dbReference>
<accession>A0A2N5XX37</accession>
<dbReference type="Pfam" id="PF18906">
    <property type="entry name" value="Phage_tube_2"/>
    <property type="match status" value="1"/>
</dbReference>
<reference evidence="1 2" key="1">
    <citation type="submission" date="2018-01" db="EMBL/GenBank/DDBJ databases">
        <title>The draft genome sequence of Cohaesibacter sp. H1304.</title>
        <authorList>
            <person name="Wang N.-N."/>
            <person name="Du Z.-J."/>
        </authorList>
    </citation>
    <scope>NUCLEOTIDE SEQUENCE [LARGE SCALE GENOMIC DNA]</scope>
    <source>
        <strain evidence="1 2">H1304</strain>
    </source>
</reference>
<keyword evidence="2" id="KW-1185">Reference proteome</keyword>
<name>A0A2N5XX37_9HYPH</name>
<dbReference type="RefSeq" id="WP_101532153.1">
    <property type="nucleotide sequence ID" value="NZ_JBFHIU010000146.1"/>
</dbReference>